<feature type="compositionally biased region" description="Basic and acidic residues" evidence="6">
    <location>
        <begin position="1001"/>
        <end position="1046"/>
    </location>
</feature>
<dbReference type="Gene3D" id="3.40.850.10">
    <property type="entry name" value="Kinesin motor domain"/>
    <property type="match status" value="1"/>
</dbReference>
<feature type="region of interest" description="Disordered" evidence="6">
    <location>
        <begin position="1"/>
        <end position="61"/>
    </location>
</feature>
<feature type="compositionally biased region" description="Low complexity" evidence="6">
    <location>
        <begin position="1229"/>
        <end position="1241"/>
    </location>
</feature>
<dbReference type="Pfam" id="PF00225">
    <property type="entry name" value="Kinesin"/>
    <property type="match status" value="1"/>
</dbReference>
<dbReference type="InterPro" id="IPR001752">
    <property type="entry name" value="Kinesin_motor_dom"/>
</dbReference>
<sequence length="1416" mass="160975">MKIKVRNQIPTGYKKPTAAFTPTEAPPSPTSNPPSLGELSDDDLVPLPPTPRHLRRKQVIDDDLDAKPEQVQVFVRMRPADVNPTANNHVNIHKKHHLYDINKPTNTITLSSNHPLVEKRSAGTPTRHSKNSDFTFDSLLLPPARTCSLYDSHITKLIHSSMAGYNSTVFAYGQTGSGKTHTLTGTEDEPGIIPLAVEQVFEEIYDFNASIKDPTREFLLRVRYLEIYNEKLRDLLGPATQNEELRVREDKSGNTFVENLTEVLVTTPQEVLALKDQGDMNRHVGATDWNDRSSRSHCVFQIVVESSERQSNLTKHSVSRKSTLNLIDLAGSEKATTDTSRRLEGSNINKSLLALSTVISEIVKTPKPTHIPFRNSKLTYLLKPSLSGDARVGVVCTIADGMEHHNATLDTLKFARTIKKVKIQAKRGDILDGTKDALLQQHITQIKILQKEVASLESNKYEEIRHAIAEERAANDEKVFYQNNQIDQLKKELDDARKLVLNSTSIDGEDISHRRQSQLRHGQSRRLSDMGLGVSAPGFSVPQSKRRVLSTGIPVSTDENDEFEARLREKEEEVEALRTQLEEIRIEQSELTSRFEDLKNTTQEDSTASSNLREEIDKAKAENDELHNRLSQTLEQLKQAMILQKEQAEKDLNSSQDFEDLRSEFDNLQSARQDDELRLSSLESQNEMLKDDLKMAAEKKETLENEMKEFESERDSLFERQKLLEAETRGNAEKIEKLEQDAKKKDNDYENAIKEKDTLLGKLSTLEKDIATIRDALKTAEAAQEKIAKERDNYKENTTKAIQAQEEAEKARDSHREELNVAVNARQEVEKERDSHKEASSKALQGQKDAEKERDSYMEDKSKALQAQKEAEKARDHHEKELVAAINARDIVQKERDSYKDDITKAAQAQKEAEESRKLAEKERDEHKDEHGVTKSTLLALQDSHDSFKTKKEEEIAYLRETHEELQKSYDILKDTLTKFRMDMQAEADEHKREVNVLLEDANKLKKDKDESEKERQQLKNELQERTKELNEYKSRNEERDGEHTSLKAQVAELLAEKEALRHESNSLGDSHKREIETMRSSHEDVLSRLQQELKSATEAQTAARKESEEEMATLINNRAEEDVELQERLSTAERESNDARGMATKLTSTIVERDSTIKELEAKVEELSNRQDMTEQNEGFGQVHIAKRMEEYVELQDRVSELNNVIQKQASEISKLKARPLPLPQPTQSPSQSRVSSESTAIRRLFDRASSPNLRAKSTPLTKADDGEMDKLNDVVRIQRSTIADLRKNIMSWKGEKDTFDENRAPTPTLSRSSSVLERPVTPQNTTPQRRGHSRASSMATPSKSRPMDSLSRTGSVKDTPEPLPAYDGLKSNSSIRRGPRKTLEHEIKNLQSANLVEKSKKGFDNSPRSKFRPS</sequence>
<keyword evidence="4 5" id="KW-0505">Motor protein</keyword>
<evidence type="ECO:0000259" key="7">
    <source>
        <dbReference type="PROSITE" id="PS50067"/>
    </source>
</evidence>
<dbReference type="InterPro" id="IPR019821">
    <property type="entry name" value="Kinesin_motor_CS"/>
</dbReference>
<dbReference type="InterPro" id="IPR027640">
    <property type="entry name" value="Kinesin-like_fam"/>
</dbReference>
<accession>A0AB74KIV1</accession>
<keyword evidence="1 5" id="KW-0547">Nucleotide-binding</keyword>
<feature type="region of interest" description="Disordered" evidence="6">
    <location>
        <begin position="1215"/>
        <end position="1272"/>
    </location>
</feature>
<dbReference type="GO" id="GO:0007018">
    <property type="term" value="P:microtubule-based movement"/>
    <property type="evidence" value="ECO:0007669"/>
    <property type="project" value="InterPro"/>
</dbReference>
<dbReference type="Proteomes" id="UP000305362">
    <property type="component" value="Unassembled WGS sequence"/>
</dbReference>
<dbReference type="SUPFAM" id="SSF52540">
    <property type="entry name" value="P-loop containing nucleoside triphosphate hydrolases"/>
    <property type="match status" value="1"/>
</dbReference>
<keyword evidence="3" id="KW-0175">Coiled coil</keyword>
<dbReference type="EMBL" id="SPRV01000003">
    <property type="protein sequence ID" value="TIC71562.1"/>
    <property type="molecule type" value="Genomic_DNA"/>
</dbReference>
<feature type="compositionally biased region" description="Basic and acidic residues" evidence="6">
    <location>
        <begin position="1062"/>
        <end position="1087"/>
    </location>
</feature>
<dbReference type="PRINTS" id="PR00380">
    <property type="entry name" value="KINESINHEAVY"/>
</dbReference>
<feature type="region of interest" description="Disordered" evidence="6">
    <location>
        <begin position="1001"/>
        <end position="1049"/>
    </location>
</feature>
<evidence type="ECO:0000313" key="9">
    <source>
        <dbReference type="Proteomes" id="UP000305362"/>
    </source>
</evidence>
<feature type="region of interest" description="Disordered" evidence="6">
    <location>
        <begin position="512"/>
        <end position="538"/>
    </location>
</feature>
<evidence type="ECO:0000256" key="5">
    <source>
        <dbReference type="PROSITE-ProRule" id="PRU00283"/>
    </source>
</evidence>
<dbReference type="PROSITE" id="PS00411">
    <property type="entry name" value="KINESIN_MOTOR_1"/>
    <property type="match status" value="1"/>
</dbReference>
<dbReference type="PANTHER" id="PTHR47968:SF75">
    <property type="entry name" value="CENTROMERE-ASSOCIATED PROTEIN E"/>
    <property type="match status" value="1"/>
</dbReference>
<dbReference type="InterPro" id="IPR027417">
    <property type="entry name" value="P-loop_NTPase"/>
</dbReference>
<feature type="compositionally biased region" description="Basic and acidic residues" evidence="6">
    <location>
        <begin position="1126"/>
        <end position="1139"/>
    </location>
</feature>
<feature type="compositionally biased region" description="Basic and acidic residues" evidence="6">
    <location>
        <begin position="787"/>
        <end position="798"/>
    </location>
</feature>
<name>A0AB74KIV1_9BASI</name>
<feature type="compositionally biased region" description="Basic and acidic residues" evidence="6">
    <location>
        <begin position="848"/>
        <end position="881"/>
    </location>
</feature>
<evidence type="ECO:0000256" key="1">
    <source>
        <dbReference type="ARBA" id="ARBA00022741"/>
    </source>
</evidence>
<feature type="region of interest" description="Disordered" evidence="6">
    <location>
        <begin position="896"/>
        <end position="941"/>
    </location>
</feature>
<feature type="compositionally biased region" description="Basic residues" evidence="6">
    <location>
        <begin position="514"/>
        <end position="524"/>
    </location>
</feature>
<dbReference type="SMART" id="SM00129">
    <property type="entry name" value="KISc"/>
    <property type="match status" value="1"/>
</dbReference>
<dbReference type="GO" id="GO:0008017">
    <property type="term" value="F:microtubule binding"/>
    <property type="evidence" value="ECO:0007669"/>
    <property type="project" value="InterPro"/>
</dbReference>
<feature type="compositionally biased region" description="Polar residues" evidence="6">
    <location>
        <begin position="1089"/>
        <end position="1101"/>
    </location>
</feature>
<keyword evidence="2 5" id="KW-0067">ATP-binding</keyword>
<evidence type="ECO:0000313" key="8">
    <source>
        <dbReference type="EMBL" id="TIC71562.1"/>
    </source>
</evidence>
<protein>
    <submittedName>
        <fullName evidence="8">Kinesin-domain-containing protein</fullName>
    </submittedName>
</protein>
<feature type="domain" description="Kinesin motor" evidence="7">
    <location>
        <begin position="70"/>
        <end position="421"/>
    </location>
</feature>
<reference evidence="8 9" key="1">
    <citation type="submission" date="2019-03" db="EMBL/GenBank/DDBJ databases">
        <title>Sequencing 25 genomes of Wallemia mellicola.</title>
        <authorList>
            <person name="Gostincar C."/>
        </authorList>
    </citation>
    <scope>NUCLEOTIDE SEQUENCE [LARGE SCALE GENOMIC DNA]</scope>
    <source>
        <strain evidence="8 9">EXF-1277</strain>
    </source>
</reference>
<gene>
    <name evidence="8" type="ORF">E3Q03_00574</name>
</gene>
<feature type="binding site" evidence="5">
    <location>
        <begin position="173"/>
        <end position="180"/>
    </location>
    <ligand>
        <name>ATP</name>
        <dbReference type="ChEBI" id="CHEBI:30616"/>
    </ligand>
</feature>
<feature type="compositionally biased region" description="Polar residues" evidence="6">
    <location>
        <begin position="1307"/>
        <end position="1345"/>
    </location>
</feature>
<comment type="caution">
    <text evidence="8">The sequence shown here is derived from an EMBL/GenBank/DDBJ whole genome shotgun (WGS) entry which is preliminary data.</text>
</comment>
<feature type="region of interest" description="Disordered" evidence="6">
    <location>
        <begin position="1295"/>
        <end position="1416"/>
    </location>
</feature>
<evidence type="ECO:0000256" key="6">
    <source>
        <dbReference type="SAM" id="MobiDB-lite"/>
    </source>
</evidence>
<organism evidence="8 9">
    <name type="scientific">Wallemia mellicola</name>
    <dbReference type="NCBI Taxonomy" id="1708541"/>
    <lineage>
        <taxon>Eukaryota</taxon>
        <taxon>Fungi</taxon>
        <taxon>Dikarya</taxon>
        <taxon>Basidiomycota</taxon>
        <taxon>Wallemiomycotina</taxon>
        <taxon>Wallemiomycetes</taxon>
        <taxon>Wallemiales</taxon>
        <taxon>Wallemiaceae</taxon>
        <taxon>Wallemia</taxon>
    </lineage>
</organism>
<dbReference type="GO" id="GO:0005524">
    <property type="term" value="F:ATP binding"/>
    <property type="evidence" value="ECO:0007669"/>
    <property type="project" value="UniProtKB-UniRule"/>
</dbReference>
<dbReference type="GO" id="GO:0003777">
    <property type="term" value="F:microtubule motor activity"/>
    <property type="evidence" value="ECO:0007669"/>
    <property type="project" value="InterPro"/>
</dbReference>
<feature type="compositionally biased region" description="Basic and acidic residues" evidence="6">
    <location>
        <begin position="827"/>
        <end position="840"/>
    </location>
</feature>
<proteinExistence type="inferred from homology"/>
<feature type="region of interest" description="Disordered" evidence="6">
    <location>
        <begin position="1062"/>
        <end position="1148"/>
    </location>
</feature>
<dbReference type="PROSITE" id="PS50067">
    <property type="entry name" value="KINESIN_MOTOR_2"/>
    <property type="match status" value="1"/>
</dbReference>
<evidence type="ECO:0000256" key="4">
    <source>
        <dbReference type="ARBA" id="ARBA00023175"/>
    </source>
</evidence>
<evidence type="ECO:0000256" key="3">
    <source>
        <dbReference type="ARBA" id="ARBA00023054"/>
    </source>
</evidence>
<evidence type="ECO:0000256" key="2">
    <source>
        <dbReference type="ARBA" id="ARBA00022840"/>
    </source>
</evidence>
<comment type="similarity">
    <text evidence="5">Belongs to the TRAFAC class myosin-kinesin ATPase superfamily. Kinesin family.</text>
</comment>
<feature type="compositionally biased region" description="Basic and acidic residues" evidence="6">
    <location>
        <begin position="1295"/>
        <end position="1305"/>
    </location>
</feature>
<feature type="compositionally biased region" description="Basic and acidic residues" evidence="6">
    <location>
        <begin position="911"/>
        <end position="933"/>
    </location>
</feature>
<feature type="region of interest" description="Disordered" evidence="6">
    <location>
        <begin position="787"/>
        <end position="881"/>
    </location>
</feature>
<dbReference type="PANTHER" id="PTHR47968">
    <property type="entry name" value="CENTROMERE PROTEIN E"/>
    <property type="match status" value="1"/>
</dbReference>
<dbReference type="InterPro" id="IPR036961">
    <property type="entry name" value="Kinesin_motor_dom_sf"/>
</dbReference>
<feature type="compositionally biased region" description="Basic and acidic residues" evidence="6">
    <location>
        <begin position="807"/>
        <end position="819"/>
    </location>
</feature>